<organism evidence="1">
    <name type="scientific">viral metagenome</name>
    <dbReference type="NCBI Taxonomy" id="1070528"/>
    <lineage>
        <taxon>unclassified sequences</taxon>
        <taxon>metagenomes</taxon>
        <taxon>organismal metagenomes</taxon>
    </lineage>
</organism>
<proteinExistence type="predicted"/>
<dbReference type="AlphaFoldDB" id="A0A6C0AW20"/>
<evidence type="ECO:0000313" key="1">
    <source>
        <dbReference type="EMBL" id="QHS83948.1"/>
    </source>
</evidence>
<sequence>MAVPVENREDSNINELILTQINSYEYNESDDDEEEFINEVYEEDEDHIERFKENDTYYIGLCYKDKRNNDAILLDMSISSGLFLKYSYDIIYKVLGGPRIKYTSDNNEIKHYNNMLYYHKNRDIQLQIYKTDFKNLDQHPFEWSLGVIIKTFWLRLVQRKWKKIFKERYEIIHKRMNPINLHYRSVHGNWPHGLNYLPSLKDMNM</sequence>
<protein>
    <submittedName>
        <fullName evidence="1">Uncharacterized protein</fullName>
    </submittedName>
</protein>
<name>A0A6C0AW20_9ZZZZ</name>
<dbReference type="EMBL" id="MN738770">
    <property type="protein sequence ID" value="QHS83948.1"/>
    <property type="molecule type" value="Genomic_DNA"/>
</dbReference>
<accession>A0A6C0AW20</accession>
<reference evidence="1" key="1">
    <citation type="journal article" date="2020" name="Nature">
        <title>Giant virus diversity and host interactions through global metagenomics.</title>
        <authorList>
            <person name="Schulz F."/>
            <person name="Roux S."/>
            <person name="Paez-Espino D."/>
            <person name="Jungbluth S."/>
            <person name="Walsh D.A."/>
            <person name="Denef V.J."/>
            <person name="McMahon K.D."/>
            <person name="Konstantinidis K.T."/>
            <person name="Eloe-Fadrosh E.A."/>
            <person name="Kyrpides N.C."/>
            <person name="Woyke T."/>
        </authorList>
    </citation>
    <scope>NUCLEOTIDE SEQUENCE</scope>
    <source>
        <strain evidence="1">GVMAG-S-ERX555965-48</strain>
    </source>
</reference>